<dbReference type="GO" id="GO:0006310">
    <property type="term" value="P:DNA recombination"/>
    <property type="evidence" value="ECO:0007669"/>
    <property type="project" value="InterPro"/>
</dbReference>
<dbReference type="SUPFAM" id="SSF64182">
    <property type="entry name" value="DHH phosphoesterases"/>
    <property type="match status" value="1"/>
</dbReference>
<gene>
    <name evidence="9" type="primary">SF2878</name>
    <name evidence="9" type="ordered locus">PBPRA0568</name>
</gene>
<evidence type="ECO:0000256" key="3">
    <source>
        <dbReference type="ARBA" id="ARBA00022722"/>
    </source>
</evidence>
<dbReference type="InterPro" id="IPR003156">
    <property type="entry name" value="DHHA1_dom"/>
</dbReference>
<evidence type="ECO:0000259" key="8">
    <source>
        <dbReference type="Pfam" id="PF17768"/>
    </source>
</evidence>
<evidence type="ECO:0000256" key="2">
    <source>
        <dbReference type="ARBA" id="ARBA00019841"/>
    </source>
</evidence>
<feature type="domain" description="DDH" evidence="6">
    <location>
        <begin position="104"/>
        <end position="264"/>
    </location>
</feature>
<keyword evidence="3" id="KW-0540">Nuclease</keyword>
<dbReference type="Gene3D" id="3.10.310.30">
    <property type="match status" value="1"/>
</dbReference>
<dbReference type="NCBIfam" id="NF008290">
    <property type="entry name" value="PRK11070.1"/>
    <property type="match status" value="1"/>
</dbReference>
<dbReference type="Pfam" id="PF02272">
    <property type="entry name" value="DHHA1"/>
    <property type="match status" value="1"/>
</dbReference>
<evidence type="ECO:0000259" key="6">
    <source>
        <dbReference type="Pfam" id="PF01368"/>
    </source>
</evidence>
<dbReference type="EMBL" id="CR378664">
    <property type="protein sequence ID" value="CAG18991.1"/>
    <property type="molecule type" value="Genomic_DNA"/>
</dbReference>
<dbReference type="GO" id="GO:0008409">
    <property type="term" value="F:5'-3' exonuclease activity"/>
    <property type="evidence" value="ECO:0007669"/>
    <property type="project" value="InterPro"/>
</dbReference>
<evidence type="ECO:0000313" key="9">
    <source>
        <dbReference type="EMBL" id="CAG18991.1"/>
    </source>
</evidence>
<organism evidence="9 10">
    <name type="scientific">Photobacterium profundum (strain SS9)</name>
    <dbReference type="NCBI Taxonomy" id="298386"/>
    <lineage>
        <taxon>Bacteria</taxon>
        <taxon>Pseudomonadati</taxon>
        <taxon>Pseudomonadota</taxon>
        <taxon>Gammaproteobacteria</taxon>
        <taxon>Vibrionales</taxon>
        <taxon>Vibrionaceae</taxon>
        <taxon>Photobacterium</taxon>
    </lineage>
</organism>
<name>Q6LUN4_PHOPR</name>
<dbReference type="NCBIfam" id="TIGR00644">
    <property type="entry name" value="recJ"/>
    <property type="match status" value="1"/>
</dbReference>
<reference evidence="10" key="1">
    <citation type="journal article" date="2005" name="Science">
        <title>Life at depth: Photobacterium profundum genome sequence and expression analysis.</title>
        <authorList>
            <person name="Vezzi A."/>
            <person name="Campanaro S."/>
            <person name="D'Angelo M."/>
            <person name="Simonato F."/>
            <person name="Vitulo N."/>
            <person name="Lauro F.M."/>
            <person name="Cestaro A."/>
            <person name="Malacrida G."/>
            <person name="Simionati B."/>
            <person name="Cannata N."/>
            <person name="Romualdi C."/>
            <person name="Bartlett D.H."/>
            <person name="Valle G."/>
        </authorList>
    </citation>
    <scope>NUCLEOTIDE SEQUENCE [LARGE SCALE GENOMIC DNA]</scope>
    <source>
        <strain evidence="10">ATCC BAA-1253 / SS9</strain>
    </source>
</reference>
<keyword evidence="5 9" id="KW-0269">Exonuclease</keyword>
<dbReference type="Proteomes" id="UP000000593">
    <property type="component" value="Chromosome 1"/>
</dbReference>
<dbReference type="InterPro" id="IPR038763">
    <property type="entry name" value="DHH_sf"/>
</dbReference>
<dbReference type="Pfam" id="PF17768">
    <property type="entry name" value="RecJ_OB"/>
    <property type="match status" value="1"/>
</dbReference>
<accession>Q6LUN4</accession>
<dbReference type="InterPro" id="IPR051673">
    <property type="entry name" value="SSDNA_exonuclease_RecJ"/>
</dbReference>
<keyword evidence="10" id="KW-1185">Reference proteome</keyword>
<feature type="domain" description="DHHA1" evidence="7">
    <location>
        <begin position="391"/>
        <end position="485"/>
    </location>
</feature>
<comment type="similarity">
    <text evidence="1">Belongs to the RecJ family.</text>
</comment>
<protein>
    <recommendedName>
        <fullName evidence="2">Single-stranded-DNA-specific exonuclease RecJ</fullName>
    </recommendedName>
</protein>
<dbReference type="STRING" id="298386.PBPRA0568"/>
<evidence type="ECO:0000256" key="5">
    <source>
        <dbReference type="ARBA" id="ARBA00022839"/>
    </source>
</evidence>
<dbReference type="Gene3D" id="3.90.1640.30">
    <property type="match status" value="1"/>
</dbReference>
<dbReference type="eggNOG" id="COG0608">
    <property type="taxonomic scope" value="Bacteria"/>
</dbReference>
<dbReference type="InterPro" id="IPR041122">
    <property type="entry name" value="RecJ_OB"/>
</dbReference>
<sequence>MIQSDYGLFSWFVPKIEIECDALSTHYPCRKLPIMIEVKRRPTADISGFSAATPPLLQRIYASRGIASELELERGAKGLLSYEQLHGIKPAVQLLVTALAENRRIIIVGDFDADGATSSALSVLALRMLGCSNVDYLIPNRVEDGYGLSPEVVDQAEARGAEVIMTVDNGVSSIAGVAAAKAKGMQVLVTDHHLQGKELPIADAIVNPNLDVCTFPSKALCGVGVAFYIMLALRAELRNINWFEQQGIPVPNLAELLDLVALGTVADVVALDGNNRILVHQGLQRIRAGKCRPGIQALIEVANRDPARLVTSDLGFALGPRINAAGRLDDMSFGVELLLCNHIQAARRMASELDGLNQTRKEIEHGMKEEALAICERISFNQQDMPYGLALFQRDWHQGVIGILASRIKDLYHRPVIAFADAGEGEIKGSCRSIPGLHMRDVLDLIDTRNPGMILKFGGHAMAAGLTIPEDQLTGFSKAFDDIVRSQLDEDALKGVFLTDGELAANELNIETAEVLRNGGPWGQQFPEPSFDGRFRLLHQKLVGSKHLKMMVEPINGGSVIDAIAFNVDLKSWPDASVQQVDLVYRLDVNEFRGNRSVQLMIEHLVAK</sequence>
<dbReference type="GO" id="GO:0006281">
    <property type="term" value="P:DNA repair"/>
    <property type="evidence" value="ECO:0007669"/>
    <property type="project" value="InterPro"/>
</dbReference>
<feature type="domain" description="RecJ OB" evidence="8">
    <location>
        <begin position="499"/>
        <end position="604"/>
    </location>
</feature>
<evidence type="ECO:0000256" key="1">
    <source>
        <dbReference type="ARBA" id="ARBA00005915"/>
    </source>
</evidence>
<dbReference type="FunFam" id="3.90.1640.30:FF:000001">
    <property type="entry name" value="Single-stranded-DNA-specific exonuclease RecJ"/>
    <property type="match status" value="1"/>
</dbReference>
<dbReference type="HOGENOM" id="CLU_009736_5_1_6"/>
<keyword evidence="4" id="KW-0378">Hydrolase</keyword>
<dbReference type="KEGG" id="ppr:PBPRA0568"/>
<dbReference type="AlphaFoldDB" id="Q6LUN4"/>
<dbReference type="InterPro" id="IPR001667">
    <property type="entry name" value="DDH_dom"/>
</dbReference>
<evidence type="ECO:0000313" key="10">
    <source>
        <dbReference type="Proteomes" id="UP000000593"/>
    </source>
</evidence>
<proteinExistence type="inferred from homology"/>
<dbReference type="PANTHER" id="PTHR30255">
    <property type="entry name" value="SINGLE-STRANDED-DNA-SPECIFIC EXONUCLEASE RECJ"/>
    <property type="match status" value="1"/>
</dbReference>
<evidence type="ECO:0000256" key="4">
    <source>
        <dbReference type="ARBA" id="ARBA00022801"/>
    </source>
</evidence>
<dbReference type="GO" id="GO:0003676">
    <property type="term" value="F:nucleic acid binding"/>
    <property type="evidence" value="ECO:0007669"/>
    <property type="project" value="InterPro"/>
</dbReference>
<dbReference type="Pfam" id="PF01368">
    <property type="entry name" value="DHH"/>
    <property type="match status" value="1"/>
</dbReference>
<dbReference type="InterPro" id="IPR004610">
    <property type="entry name" value="RecJ"/>
</dbReference>
<dbReference type="PANTHER" id="PTHR30255:SF2">
    <property type="entry name" value="SINGLE-STRANDED-DNA-SPECIFIC EXONUCLEASE RECJ"/>
    <property type="match status" value="1"/>
</dbReference>
<evidence type="ECO:0000259" key="7">
    <source>
        <dbReference type="Pfam" id="PF02272"/>
    </source>
</evidence>